<keyword evidence="2" id="KW-1185">Reference proteome</keyword>
<protein>
    <submittedName>
        <fullName evidence="1">Uncharacterized protein</fullName>
    </submittedName>
</protein>
<sequence length="84" mass="9076">MVVSGQVDNLGGSAFCPSGWTMTGGGFEQPFVADETKRDLLRASRPAAELTDYNGWFVVFDPRAANNFQLNGPTTVYAVCVLSR</sequence>
<dbReference type="EMBL" id="CP097332">
    <property type="protein sequence ID" value="UQX89185.1"/>
    <property type="molecule type" value="Genomic_DNA"/>
</dbReference>
<accession>A0ABY4R0E8</accession>
<name>A0ABY4R0E8_9ACTN</name>
<dbReference type="Proteomes" id="UP001056336">
    <property type="component" value="Chromosome"/>
</dbReference>
<dbReference type="RefSeq" id="WP_249773081.1">
    <property type="nucleotide sequence ID" value="NZ_CP097332.1"/>
</dbReference>
<reference evidence="1" key="2">
    <citation type="submission" date="2022-05" db="EMBL/GenBank/DDBJ databases">
        <authorList>
            <person name="Kim J.-S."/>
            <person name="Lee K."/>
            <person name="Suh M."/>
            <person name="Eom M."/>
            <person name="Kim J.-S."/>
            <person name="Kim D.-S."/>
            <person name="Ko S.-H."/>
            <person name="Shin Y."/>
            <person name="Lee J.-S."/>
        </authorList>
    </citation>
    <scope>NUCLEOTIDE SEQUENCE</scope>
    <source>
        <strain evidence="1">N237</strain>
    </source>
</reference>
<reference evidence="1" key="1">
    <citation type="journal article" date="2018" name="Int. J. Syst. Evol. Microbiol.">
        <title>Jatrophihabitans telluris sp. nov., isolated from sediment soil of lava forest wetlands and the emended description of the genus Jatrophihabitans.</title>
        <authorList>
            <person name="Lee K.C."/>
            <person name="Suh M.K."/>
            <person name="Eom M.K."/>
            <person name="Kim K.K."/>
            <person name="Kim J.S."/>
            <person name="Kim D.S."/>
            <person name="Ko S.H."/>
            <person name="Shin Y.K."/>
            <person name="Lee J.S."/>
        </authorList>
    </citation>
    <scope>NUCLEOTIDE SEQUENCE</scope>
    <source>
        <strain evidence="1">N237</strain>
    </source>
</reference>
<organism evidence="1 2">
    <name type="scientific">Jatrophihabitans telluris</name>
    <dbReference type="NCBI Taxonomy" id="2038343"/>
    <lineage>
        <taxon>Bacteria</taxon>
        <taxon>Bacillati</taxon>
        <taxon>Actinomycetota</taxon>
        <taxon>Actinomycetes</taxon>
        <taxon>Jatrophihabitantales</taxon>
        <taxon>Jatrophihabitantaceae</taxon>
        <taxon>Jatrophihabitans</taxon>
    </lineage>
</organism>
<evidence type="ECO:0000313" key="1">
    <source>
        <dbReference type="EMBL" id="UQX89185.1"/>
    </source>
</evidence>
<gene>
    <name evidence="1" type="ORF">M6D93_04070</name>
</gene>
<evidence type="ECO:0000313" key="2">
    <source>
        <dbReference type="Proteomes" id="UP001056336"/>
    </source>
</evidence>
<proteinExistence type="predicted"/>